<reference evidence="2" key="2">
    <citation type="submission" date="2020-07" db="EMBL/GenBank/DDBJ databases">
        <authorList>
            <person name="Vera ALvarez R."/>
            <person name="Arias-Moreno D.M."/>
            <person name="Jimenez-Jacinto V."/>
            <person name="Jimenez-Bremont J.F."/>
            <person name="Swaminathan K."/>
            <person name="Moose S.P."/>
            <person name="Guerrero-Gonzalez M.L."/>
            <person name="Marino-Ramirez L."/>
            <person name="Landsman D."/>
            <person name="Rodriguez-Kessler M."/>
            <person name="Delgado-Sanchez P."/>
        </authorList>
    </citation>
    <scope>NUCLEOTIDE SEQUENCE</scope>
    <source>
        <tissue evidence="2">Cladode</tissue>
    </source>
</reference>
<protein>
    <submittedName>
        <fullName evidence="2">Uncharacterized protein</fullName>
    </submittedName>
</protein>
<name>A0A7C9AK43_OPUST</name>
<feature type="compositionally biased region" description="Basic and acidic residues" evidence="1">
    <location>
        <begin position="1"/>
        <end position="10"/>
    </location>
</feature>
<proteinExistence type="predicted"/>
<feature type="region of interest" description="Disordered" evidence="1">
    <location>
        <begin position="1"/>
        <end position="55"/>
    </location>
</feature>
<dbReference type="AlphaFoldDB" id="A0A7C9AK43"/>
<accession>A0A7C9AK43</accession>
<organism evidence="2">
    <name type="scientific">Opuntia streptacantha</name>
    <name type="common">Prickly pear cactus</name>
    <name type="synonym">Opuntia cardona</name>
    <dbReference type="NCBI Taxonomy" id="393608"/>
    <lineage>
        <taxon>Eukaryota</taxon>
        <taxon>Viridiplantae</taxon>
        <taxon>Streptophyta</taxon>
        <taxon>Embryophyta</taxon>
        <taxon>Tracheophyta</taxon>
        <taxon>Spermatophyta</taxon>
        <taxon>Magnoliopsida</taxon>
        <taxon>eudicotyledons</taxon>
        <taxon>Gunneridae</taxon>
        <taxon>Pentapetalae</taxon>
        <taxon>Caryophyllales</taxon>
        <taxon>Cactineae</taxon>
        <taxon>Cactaceae</taxon>
        <taxon>Opuntioideae</taxon>
        <taxon>Opuntia</taxon>
    </lineage>
</organism>
<feature type="compositionally biased region" description="Basic residues" evidence="1">
    <location>
        <begin position="11"/>
        <end position="32"/>
    </location>
</feature>
<dbReference type="EMBL" id="GISG01239053">
    <property type="protein sequence ID" value="MBA4668293.1"/>
    <property type="molecule type" value="Transcribed_RNA"/>
</dbReference>
<reference evidence="2" key="1">
    <citation type="journal article" date="2013" name="J. Plant Res.">
        <title>Effect of fungi and light on seed germination of three Opuntia species from semiarid lands of central Mexico.</title>
        <authorList>
            <person name="Delgado-Sanchez P."/>
            <person name="Jimenez-Bremont J.F."/>
            <person name="Guerrero-Gonzalez Mde L."/>
            <person name="Flores J."/>
        </authorList>
    </citation>
    <scope>NUCLEOTIDE SEQUENCE</scope>
    <source>
        <tissue evidence="2">Cladode</tissue>
    </source>
</reference>
<sequence length="113" mass="12816">MKKRTSEVSSRKIRGWRKTRAPRRAKRRKTRQSTRETRQNTGRLPGAWPCTQASTAGRPENWHGLAVPAGPVSGIRDFPLLYTIFLRLWGSLLKLSSPFLESNFRVELGLGIG</sequence>
<evidence type="ECO:0000313" key="2">
    <source>
        <dbReference type="EMBL" id="MBA4668293.1"/>
    </source>
</evidence>
<evidence type="ECO:0000256" key="1">
    <source>
        <dbReference type="SAM" id="MobiDB-lite"/>
    </source>
</evidence>